<protein>
    <submittedName>
        <fullName evidence="2">Uncharacterized protein</fullName>
    </submittedName>
</protein>
<keyword evidence="1" id="KW-0812">Transmembrane</keyword>
<dbReference type="KEGG" id="hara:AArcS_2942"/>
<keyword evidence="3" id="KW-1185">Reference proteome</keyword>
<dbReference type="Proteomes" id="UP000663586">
    <property type="component" value="Chromosome"/>
</dbReference>
<evidence type="ECO:0000313" key="3">
    <source>
        <dbReference type="Proteomes" id="UP000663586"/>
    </source>
</evidence>
<accession>A0A897MZ24</accession>
<gene>
    <name evidence="2" type="ORF">AArcS_2942</name>
</gene>
<sequence length="66" mass="7276">MANRLIYYAYPPLDTMSLDSETTAWISGFASGVATCSVGLYLLHRRAQRRSEPALVDDDGTVIPIE</sequence>
<name>A0A897MZ24_9EURY</name>
<dbReference type="EMBL" id="CP064786">
    <property type="protein sequence ID" value="QSG04129.1"/>
    <property type="molecule type" value="Genomic_DNA"/>
</dbReference>
<proteinExistence type="predicted"/>
<evidence type="ECO:0000256" key="1">
    <source>
        <dbReference type="SAM" id="Phobius"/>
    </source>
</evidence>
<dbReference type="AlphaFoldDB" id="A0A897MZ24"/>
<feature type="transmembrane region" description="Helical" evidence="1">
    <location>
        <begin position="24"/>
        <end position="43"/>
    </location>
</feature>
<keyword evidence="1" id="KW-0472">Membrane</keyword>
<organism evidence="2 3">
    <name type="scientific">Natranaeroarchaeum sulfidigenes</name>
    <dbReference type="NCBI Taxonomy" id="2784880"/>
    <lineage>
        <taxon>Archaea</taxon>
        <taxon>Methanobacteriati</taxon>
        <taxon>Methanobacteriota</taxon>
        <taxon>Stenosarchaea group</taxon>
        <taxon>Halobacteria</taxon>
        <taxon>Halobacteriales</taxon>
        <taxon>Natronoarchaeaceae</taxon>
        <taxon>Natranaeroarchaeum</taxon>
    </lineage>
</organism>
<keyword evidence="1" id="KW-1133">Transmembrane helix</keyword>
<evidence type="ECO:0000313" key="2">
    <source>
        <dbReference type="EMBL" id="QSG04129.1"/>
    </source>
</evidence>
<reference evidence="2" key="1">
    <citation type="submission" date="2020-11" db="EMBL/GenBank/DDBJ databases">
        <title>Carbohydrate-dependent, anaerobic sulfur respiration: A novel catabolism in halophilic archaea.</title>
        <authorList>
            <person name="Sorokin D.Y."/>
            <person name="Messina E."/>
            <person name="Smedile F."/>
            <person name="La Cono V."/>
            <person name="Hallsworth J.E."/>
            <person name="Yakimov M.M."/>
        </authorList>
    </citation>
    <scope>NUCLEOTIDE SEQUENCE</scope>
    <source>
        <strain evidence="2">AArc-S</strain>
    </source>
</reference>